<name>K1WM62_MARBU</name>
<sequence>MDAYTIHHNKKGSIVLIANNGIRPFTGTSEAVFNGSSAAIPLVNSSSSRGTTGGRSVSYLPSTNNTSSTYPVGGNLGRGFENAACYPELCNYKNYGEQAPASRTWSAASSISRLSAATLPFVPARSATPQPALSASHGLFVPDPAVSGYSPVDYVAGAAYTAGAYAASVYAASSYPAGSFAIGAYPAGSYAVDAYPAGAHPAGAQLNIADLCHTIANRNTSQCPPQRTHIKFRQRMKKSDDFDPQAHDHDFFGFLYGQGQEYSHKNGKGGLENGECQGVKIPSAPRAMRDGTPDHHLTGPEAVGSGAFDNQRPGHQQPVQPPSSVQPSTMHPASHFFARKDETQKDIIISSSGVICNSVRVVEQQVPGGPLRQIIQDVFNPSVYDFVTEFKNLNSKIKENLLGKNCIDIQVHLNDPEEDALRDEKLFAAKGAGKKKAETKGDGQEKAVSSDLFGVQPLIEAMEQDIPEKVTVLDVLQSLGSGFVENVKKLTITLIFPNSTDPFTGPASSIIGPIPPVASSRTLGGVPQNTPNFRYLTKVVDYLHNMSSLTLVSINLRVSGRSRMPLSLLQLYHVLPFYDLGFTNWDIKYQPSSLSVPLNVHGWAIIQLDRERDRIIAERFRRAREAVSARKGARSAGRPSNMAAAAGNSDGLSGMLAAGNLVRNPNVAILGDPILDPNTAVSKNPFCDPDVSSARSSIRDPSMAPADTFCRPLAPRVRNS</sequence>
<reference evidence="2 3" key="1">
    <citation type="journal article" date="2012" name="BMC Genomics">
        <title>Sequencing the genome of Marssonina brunnea reveals fungus-poplar co-evolution.</title>
        <authorList>
            <person name="Zhu S."/>
            <person name="Cao Y.-Z."/>
            <person name="Jiang C."/>
            <person name="Tan B.-Y."/>
            <person name="Wang Z."/>
            <person name="Feng S."/>
            <person name="Zhang L."/>
            <person name="Su X.-H."/>
            <person name="Brejova B."/>
            <person name="Vinar T."/>
            <person name="Xu M."/>
            <person name="Wang M.-X."/>
            <person name="Zhang S.-G."/>
            <person name="Huang M.-R."/>
            <person name="Wu R."/>
            <person name="Zhou Y."/>
        </authorList>
    </citation>
    <scope>NUCLEOTIDE SEQUENCE [LARGE SCALE GENOMIC DNA]</scope>
    <source>
        <strain evidence="2 3">MB_m1</strain>
    </source>
</reference>
<organism evidence="2 3">
    <name type="scientific">Marssonina brunnea f. sp. multigermtubi (strain MB_m1)</name>
    <name type="common">Marssonina leaf spot fungus</name>
    <dbReference type="NCBI Taxonomy" id="1072389"/>
    <lineage>
        <taxon>Eukaryota</taxon>
        <taxon>Fungi</taxon>
        <taxon>Dikarya</taxon>
        <taxon>Ascomycota</taxon>
        <taxon>Pezizomycotina</taxon>
        <taxon>Leotiomycetes</taxon>
        <taxon>Helotiales</taxon>
        <taxon>Drepanopezizaceae</taxon>
        <taxon>Drepanopeziza</taxon>
    </lineage>
</organism>
<dbReference type="AlphaFoldDB" id="K1WM62"/>
<dbReference type="HOGENOM" id="CLU_384051_0_0_1"/>
<evidence type="ECO:0000256" key="1">
    <source>
        <dbReference type="SAM" id="MobiDB-lite"/>
    </source>
</evidence>
<proteinExistence type="predicted"/>
<gene>
    <name evidence="2" type="ORF">MBM_08510</name>
</gene>
<keyword evidence="3" id="KW-1185">Reference proteome</keyword>
<protein>
    <submittedName>
        <fullName evidence="2">Uncharacterized protein</fullName>
    </submittedName>
</protein>
<evidence type="ECO:0000313" key="2">
    <source>
        <dbReference type="EMBL" id="EKD13427.1"/>
    </source>
</evidence>
<feature type="region of interest" description="Disordered" evidence="1">
    <location>
        <begin position="285"/>
        <end position="331"/>
    </location>
</feature>
<dbReference type="Proteomes" id="UP000006753">
    <property type="component" value="Unassembled WGS sequence"/>
</dbReference>
<evidence type="ECO:0000313" key="3">
    <source>
        <dbReference type="Proteomes" id="UP000006753"/>
    </source>
</evidence>
<dbReference type="OrthoDB" id="3565130at2759"/>
<feature type="compositionally biased region" description="Low complexity" evidence="1">
    <location>
        <begin position="316"/>
        <end position="328"/>
    </location>
</feature>
<dbReference type="KEGG" id="mbe:MBM_08510"/>
<dbReference type="InParanoid" id="K1WM62"/>
<dbReference type="EMBL" id="JH921450">
    <property type="protein sequence ID" value="EKD13427.1"/>
    <property type="molecule type" value="Genomic_DNA"/>
</dbReference>
<feature type="region of interest" description="Disordered" evidence="1">
    <location>
        <begin position="690"/>
        <end position="709"/>
    </location>
</feature>
<feature type="compositionally biased region" description="Basic and acidic residues" evidence="1">
    <location>
        <begin position="287"/>
        <end position="298"/>
    </location>
</feature>
<accession>K1WM62</accession>